<dbReference type="EMBL" id="JBJUIK010000001">
    <property type="protein sequence ID" value="KAL3537427.1"/>
    <property type="molecule type" value="Genomic_DNA"/>
</dbReference>
<protein>
    <submittedName>
        <fullName evidence="1">Uncharacterized protein</fullName>
    </submittedName>
</protein>
<dbReference type="Proteomes" id="UP001630127">
    <property type="component" value="Unassembled WGS sequence"/>
</dbReference>
<gene>
    <name evidence="1" type="ORF">ACH5RR_000793</name>
</gene>
<sequence>MEQEVLQQLSQCSLTEVEEGPIRYEEEDVKAGIEESKGGCHGKVFIDKEPLRKMSLPVWNCRELEKPHAVRALVGLI</sequence>
<proteinExistence type="predicted"/>
<organism evidence="1 2">
    <name type="scientific">Cinchona calisaya</name>
    <dbReference type="NCBI Taxonomy" id="153742"/>
    <lineage>
        <taxon>Eukaryota</taxon>
        <taxon>Viridiplantae</taxon>
        <taxon>Streptophyta</taxon>
        <taxon>Embryophyta</taxon>
        <taxon>Tracheophyta</taxon>
        <taxon>Spermatophyta</taxon>
        <taxon>Magnoliopsida</taxon>
        <taxon>eudicotyledons</taxon>
        <taxon>Gunneridae</taxon>
        <taxon>Pentapetalae</taxon>
        <taxon>asterids</taxon>
        <taxon>lamiids</taxon>
        <taxon>Gentianales</taxon>
        <taxon>Rubiaceae</taxon>
        <taxon>Cinchonoideae</taxon>
        <taxon>Cinchoneae</taxon>
        <taxon>Cinchona</taxon>
    </lineage>
</organism>
<comment type="caution">
    <text evidence="1">The sequence shown here is derived from an EMBL/GenBank/DDBJ whole genome shotgun (WGS) entry which is preliminary data.</text>
</comment>
<evidence type="ECO:0000313" key="2">
    <source>
        <dbReference type="Proteomes" id="UP001630127"/>
    </source>
</evidence>
<evidence type="ECO:0000313" key="1">
    <source>
        <dbReference type="EMBL" id="KAL3537427.1"/>
    </source>
</evidence>
<keyword evidence="2" id="KW-1185">Reference proteome</keyword>
<accession>A0ABD3B1K3</accession>
<name>A0ABD3B1K3_9GENT</name>
<reference evidence="1 2" key="1">
    <citation type="submission" date="2024-11" db="EMBL/GenBank/DDBJ databases">
        <title>A near-complete genome assembly of Cinchona calisaya.</title>
        <authorList>
            <person name="Lian D.C."/>
            <person name="Zhao X.W."/>
            <person name="Wei L."/>
        </authorList>
    </citation>
    <scope>NUCLEOTIDE SEQUENCE [LARGE SCALE GENOMIC DNA]</scope>
    <source>
        <tissue evidence="1">Nenye</tissue>
    </source>
</reference>
<dbReference type="AlphaFoldDB" id="A0ABD3B1K3"/>